<keyword evidence="3" id="KW-1185">Reference proteome</keyword>
<name>A0A1Y1JDE4_PLAGO</name>
<gene>
    <name evidence="2" type="ORF">PGO_081170</name>
</gene>
<dbReference type="RefSeq" id="XP_028543140.1">
    <property type="nucleotide sequence ID" value="XM_028687339.1"/>
</dbReference>
<keyword evidence="1" id="KW-0812">Transmembrane</keyword>
<dbReference type="OrthoDB" id="372052at2759"/>
<dbReference type="AlphaFoldDB" id="A0A1Y1JDE4"/>
<organism evidence="2 3">
    <name type="scientific">Plasmodium gonderi</name>
    <dbReference type="NCBI Taxonomy" id="77519"/>
    <lineage>
        <taxon>Eukaryota</taxon>
        <taxon>Sar</taxon>
        <taxon>Alveolata</taxon>
        <taxon>Apicomplexa</taxon>
        <taxon>Aconoidasida</taxon>
        <taxon>Haemosporida</taxon>
        <taxon>Plasmodiidae</taxon>
        <taxon>Plasmodium</taxon>
        <taxon>Plasmodium (Plasmodium)</taxon>
    </lineage>
</organism>
<proteinExistence type="predicted"/>
<sequence length="751" mass="89374">MKLSPIRKKVNSSLIVRKRIPSYLRKEKINLTKNNNNFDKKSVKYNQVPQFVQEIKKFTKKNGLLHEEYNNSEINKNKYIYLNNLLNEIPKNKTLLTSSLIHDIYRCLYKLNYIKIDVFCTLFSILINNTINFTKISGYVHCDFKELINITKYLYHFQNICNSNIQTIINDCQAIVNLRIVQRFLNEYGKNNPSSSNTHNGKIQTYIYNYIVKYKNIENVDILLYALLKRKQEYALKGVEKNKVQVGDENFTILKKNLVLDKAIVTKDKNRIQQSCKNDTLCIYPSNEGNHEIASDVETGQFGYLNDGGDGNVKSVLHTEEEQENLIVDYINSFYKLNDMFNFLLNKVLSYFNEHTHIFDFYHLKLLFFFLGKFKKYDVNLLEKITNRIIEEIEKIKTNPKLLHNDSILEEKQKYNYASNRIKKLRKKYLNTFFKIDSKEFLTIPYTIGLSMNTYFNNYLIEYVNIYILSLINSRVNCDMVNFVYCLIGYKHIMLHFFILFNIFLFKEKCKKNPKILTKYSIFFNRLVKNGERHDLEASMGKTRRVEIDQTNQLSKTHLMQEIDQTENSFIHFNSTHEEDNKRVPKNADKLFNCDIQLENLKNLYEETNCINNLNFTHSNYIKLNDKMDCAVRSPEDIFNLLLKEFQMNVNNIFLINFDKHSMYQTYNSEQLGKFYFHYKKLFNKVFNYAIFLLNKYDPDNMLRIYKNLKSHSLNDEIVKQLYIEVLYEKIVFNSENKKKVSSLLKCISNE</sequence>
<dbReference type="GeneID" id="39747266"/>
<keyword evidence="1" id="KW-1133">Transmembrane helix</keyword>
<reference evidence="3" key="1">
    <citation type="submission" date="2017-04" db="EMBL/GenBank/DDBJ databases">
        <title>Plasmodium gonderi genome.</title>
        <authorList>
            <person name="Arisue N."/>
            <person name="Honma H."/>
            <person name="Kawai S."/>
            <person name="Tougan T."/>
            <person name="Tanabe K."/>
            <person name="Horii T."/>
        </authorList>
    </citation>
    <scope>NUCLEOTIDE SEQUENCE [LARGE SCALE GENOMIC DNA]</scope>
    <source>
        <strain evidence="3">ATCC 30045</strain>
    </source>
</reference>
<protein>
    <submittedName>
        <fullName evidence="2">Uncharacterized protein</fullName>
    </submittedName>
</protein>
<feature type="transmembrane region" description="Helical" evidence="1">
    <location>
        <begin position="482"/>
        <end position="506"/>
    </location>
</feature>
<dbReference type="OMA" id="YHFQNIC"/>
<dbReference type="EMBL" id="BDQF01000009">
    <property type="protein sequence ID" value="GAW80551.1"/>
    <property type="molecule type" value="Genomic_DNA"/>
</dbReference>
<evidence type="ECO:0000313" key="2">
    <source>
        <dbReference type="EMBL" id="GAW80551.1"/>
    </source>
</evidence>
<dbReference type="Proteomes" id="UP000195521">
    <property type="component" value="Unassembled WGS sequence"/>
</dbReference>
<evidence type="ECO:0000256" key="1">
    <source>
        <dbReference type="SAM" id="Phobius"/>
    </source>
</evidence>
<accession>A0A1Y1JDE4</accession>
<comment type="caution">
    <text evidence="2">The sequence shown here is derived from an EMBL/GenBank/DDBJ whole genome shotgun (WGS) entry which is preliminary data.</text>
</comment>
<evidence type="ECO:0000313" key="3">
    <source>
        <dbReference type="Proteomes" id="UP000195521"/>
    </source>
</evidence>
<keyword evidence="1" id="KW-0472">Membrane</keyword>